<dbReference type="EMBL" id="MU069706">
    <property type="protein sequence ID" value="KAF5835421.1"/>
    <property type="molecule type" value="Genomic_DNA"/>
</dbReference>
<accession>A0ABQ7GLC9</accession>
<name>A0ABQ7GLC9_DUNSA</name>
<proteinExistence type="predicted"/>
<keyword evidence="3" id="KW-1185">Reference proteome</keyword>
<evidence type="ECO:0000256" key="1">
    <source>
        <dbReference type="ARBA" id="ARBA00004430"/>
    </source>
</evidence>
<sequence>MLHCYLHVFRSCAINAQIHSYTLEKTVDIESILTAFPKHATLKTLALIHVSFDKPLLQRCLSSPHLMERLSTVVEVGLEGCKLKEGAATLFARIFPRLSALHLVDCSSSCQFLVGIQDPLVLQSLEVQGPEAVLALQAISRFVCLQNLEVSTISSGFSRVDVSILGSLYHLKKLTLFDFEGKIEFTHAESLLTSLQQLSLSHSIVGKVKDLVEWLSKGPCRAYEVDDEEGFYLEGIEGEFESSTCTSVLVAMRPLQKCMSFVKFLSIAYLKFNAEGWKEMGALFDQAAIVRGIDIELDNNLGLVSAVKSLRHLNNLELCNVERIPFDLFAALLHAQLASSPLHITISSEGNEAQEEVLIKQWENVSASVFQPLCVSLSFVRFS</sequence>
<evidence type="ECO:0000313" key="3">
    <source>
        <dbReference type="Proteomes" id="UP000815325"/>
    </source>
</evidence>
<dbReference type="SUPFAM" id="SSF52047">
    <property type="entry name" value="RNI-like"/>
    <property type="match status" value="1"/>
</dbReference>
<organism evidence="2 3">
    <name type="scientific">Dunaliella salina</name>
    <name type="common">Green alga</name>
    <name type="synonym">Protococcus salinus</name>
    <dbReference type="NCBI Taxonomy" id="3046"/>
    <lineage>
        <taxon>Eukaryota</taxon>
        <taxon>Viridiplantae</taxon>
        <taxon>Chlorophyta</taxon>
        <taxon>core chlorophytes</taxon>
        <taxon>Chlorophyceae</taxon>
        <taxon>CS clade</taxon>
        <taxon>Chlamydomonadales</taxon>
        <taxon>Dunaliellaceae</taxon>
        <taxon>Dunaliella</taxon>
    </lineage>
</organism>
<dbReference type="Gene3D" id="3.80.10.10">
    <property type="entry name" value="Ribonuclease Inhibitor"/>
    <property type="match status" value="1"/>
</dbReference>
<dbReference type="Proteomes" id="UP000815325">
    <property type="component" value="Unassembled WGS sequence"/>
</dbReference>
<comment type="subcellular location">
    <subcellularLocation>
        <location evidence="1">Cytoplasm</location>
        <location evidence="1">Cytoskeleton</location>
        <location evidence="1">Cilium axoneme</location>
    </subcellularLocation>
</comment>
<gene>
    <name evidence="2" type="ORF">DUNSADRAFT_7456</name>
</gene>
<evidence type="ECO:0008006" key="4">
    <source>
        <dbReference type="Google" id="ProtNLM"/>
    </source>
</evidence>
<dbReference type="InterPro" id="IPR032675">
    <property type="entry name" value="LRR_dom_sf"/>
</dbReference>
<protein>
    <recommendedName>
        <fullName evidence="4">Encoded protein</fullName>
    </recommendedName>
</protein>
<reference evidence="2" key="1">
    <citation type="submission" date="2017-08" db="EMBL/GenBank/DDBJ databases">
        <authorList>
            <person name="Polle J.E."/>
            <person name="Barry K."/>
            <person name="Cushman J."/>
            <person name="Schmutz J."/>
            <person name="Tran D."/>
            <person name="Hathwaick L.T."/>
            <person name="Yim W.C."/>
            <person name="Jenkins J."/>
            <person name="Mckie-Krisberg Z.M."/>
            <person name="Prochnik S."/>
            <person name="Lindquist E."/>
            <person name="Dockter R.B."/>
            <person name="Adam C."/>
            <person name="Molina H."/>
            <person name="Bunkerborg J."/>
            <person name="Jin E."/>
            <person name="Buchheim M."/>
            <person name="Magnuson J."/>
        </authorList>
    </citation>
    <scope>NUCLEOTIDE SEQUENCE</scope>
    <source>
        <strain evidence="2">CCAP 19/18</strain>
    </source>
</reference>
<comment type="caution">
    <text evidence="2">The sequence shown here is derived from an EMBL/GenBank/DDBJ whole genome shotgun (WGS) entry which is preliminary data.</text>
</comment>
<evidence type="ECO:0000313" key="2">
    <source>
        <dbReference type="EMBL" id="KAF5835421.1"/>
    </source>
</evidence>